<dbReference type="InterPro" id="IPR036873">
    <property type="entry name" value="Rhodanese-like_dom_sf"/>
</dbReference>
<gene>
    <name evidence="2" type="ORF">GSTUAT00000150001</name>
</gene>
<proteinExistence type="predicted"/>
<dbReference type="PANTHER" id="PTHR10828">
    <property type="entry name" value="M-PHASE INDUCER PHOSPHATASE DUAL SPECIFICITY PHOSPHATASE CDC25"/>
    <property type="match status" value="1"/>
</dbReference>
<dbReference type="SUPFAM" id="SSF52821">
    <property type="entry name" value="Rhodanese/Cell cycle control phosphatase"/>
    <property type="match status" value="1"/>
</dbReference>
<dbReference type="PROSITE" id="PS50206">
    <property type="entry name" value="RHODANESE_3"/>
    <property type="match status" value="1"/>
</dbReference>
<keyword evidence="3" id="KW-1185">Reference proteome</keyword>
<reference evidence="2" key="1">
    <citation type="submission" date="2015-10" db="EMBL/GenBank/DDBJ databases">
        <authorList>
            <person name="Regsiter A."/>
            <person name="william w."/>
        </authorList>
    </citation>
    <scope>NUCLEOTIDE SEQUENCE</scope>
    <source>
        <strain evidence="2">Montdore</strain>
    </source>
</reference>
<evidence type="ECO:0000313" key="2">
    <source>
        <dbReference type="EMBL" id="CUS15873.1"/>
    </source>
</evidence>
<sequence>MSTSEQPPWHAAYPKPVSEAVFLPRSTVLEWFSSEDKLPGKHFVLVDLRRNDHEGGTIKTSINLPAQSMHPSIPTLYTLFSSAGVAAVVFYCGTSCAPDPRTCKVGLTKETGSSQGRGSRAASWMQDYINEKGDNNMKSFALEGGIKGWVKEGGNLLEMVDGYEEEAWKKFV</sequence>
<evidence type="ECO:0000259" key="1">
    <source>
        <dbReference type="PROSITE" id="PS50206"/>
    </source>
</evidence>
<name>A0A292QAN1_9PEZI</name>
<feature type="domain" description="Rhodanese" evidence="1">
    <location>
        <begin position="39"/>
        <end position="158"/>
    </location>
</feature>
<dbReference type="InterPro" id="IPR001763">
    <property type="entry name" value="Rhodanese-like_dom"/>
</dbReference>
<dbReference type="AlphaFoldDB" id="A0A292QAN1"/>
<dbReference type="Gene3D" id="3.40.250.10">
    <property type="entry name" value="Rhodanese-like domain"/>
    <property type="match status" value="1"/>
</dbReference>
<dbReference type="GO" id="GO:0005634">
    <property type="term" value="C:nucleus"/>
    <property type="evidence" value="ECO:0007669"/>
    <property type="project" value="TreeGrafter"/>
</dbReference>
<dbReference type="GO" id="GO:0004725">
    <property type="term" value="F:protein tyrosine phosphatase activity"/>
    <property type="evidence" value="ECO:0007669"/>
    <property type="project" value="TreeGrafter"/>
</dbReference>
<dbReference type="EMBL" id="LN890943">
    <property type="protein sequence ID" value="CUS15873.1"/>
    <property type="molecule type" value="Genomic_DNA"/>
</dbReference>
<dbReference type="PANTHER" id="PTHR10828:SF50">
    <property type="entry name" value="REDUCTASE (ARC2), PUTATIVE (AFU_ORTHOLOGUE AFUA_6G13400)-RELATED"/>
    <property type="match status" value="1"/>
</dbReference>
<protein>
    <recommendedName>
        <fullName evidence="1">Rhodanese domain-containing protein</fullName>
    </recommendedName>
</protein>
<accession>A0A292QAN1</accession>
<organism evidence="2 3">
    <name type="scientific">Tuber aestivum</name>
    <name type="common">summer truffle</name>
    <dbReference type="NCBI Taxonomy" id="59557"/>
    <lineage>
        <taxon>Eukaryota</taxon>
        <taxon>Fungi</taxon>
        <taxon>Dikarya</taxon>
        <taxon>Ascomycota</taxon>
        <taxon>Pezizomycotina</taxon>
        <taxon>Pezizomycetes</taxon>
        <taxon>Pezizales</taxon>
        <taxon>Tuberaceae</taxon>
        <taxon>Tuber</taxon>
    </lineage>
</organism>
<dbReference type="GO" id="GO:0005737">
    <property type="term" value="C:cytoplasm"/>
    <property type="evidence" value="ECO:0007669"/>
    <property type="project" value="TreeGrafter"/>
</dbReference>
<evidence type="ECO:0000313" key="3">
    <source>
        <dbReference type="Proteomes" id="UP001412239"/>
    </source>
</evidence>
<dbReference type="Proteomes" id="UP001412239">
    <property type="component" value="Unassembled WGS sequence"/>
</dbReference>